<dbReference type="InterPro" id="IPR023210">
    <property type="entry name" value="NADP_OxRdtase_dom"/>
</dbReference>
<keyword evidence="1" id="KW-0560">Oxidoreductase</keyword>
<dbReference type="Pfam" id="PF00248">
    <property type="entry name" value="Aldo_ket_red"/>
    <property type="match status" value="1"/>
</dbReference>
<name>A0A9W6AKZ8_ASPTU</name>
<feature type="domain" description="NADP-dependent oxidoreductase" evidence="2">
    <location>
        <begin position="13"/>
        <end position="179"/>
    </location>
</feature>
<sequence length="273" mass="29643">MPFLAGKEITQNGLGLMRFTLSDDVTPDEQAFKVLKAALAAGVNVWNGADFYGTPENNSLHLMNRYFTAYPEDADKVVLSIKSGVASMKTFAMDCSPAGLRGFVDNALKVLDGKKKIDIFGCARVDPNVPVEESIKALAELKEEGKIGGIQLSEVRAETIRRAASVAKIDMLEAESENLAKNRLLVDELEKIAVAKGCTPAQLALSWVKAQSRKPGMPLFVPVAGARSESRVIENVEDVDLTDDDLAQIAVLQEKYPVAGERFPPAAMKLNEY</sequence>
<gene>
    <name evidence="3" type="ORF">AtubIFM56815_005043</name>
</gene>
<evidence type="ECO:0000313" key="3">
    <source>
        <dbReference type="EMBL" id="GLA81395.1"/>
    </source>
</evidence>
<comment type="caution">
    <text evidence="3">The sequence shown here is derived from an EMBL/GenBank/DDBJ whole genome shotgun (WGS) entry which is preliminary data.</text>
</comment>
<dbReference type="PANTHER" id="PTHR43625">
    <property type="entry name" value="AFLATOXIN B1 ALDEHYDE REDUCTASE"/>
    <property type="match status" value="1"/>
</dbReference>
<dbReference type="InterPro" id="IPR050791">
    <property type="entry name" value="Aldo-Keto_reductase"/>
</dbReference>
<evidence type="ECO:0000259" key="2">
    <source>
        <dbReference type="Pfam" id="PF00248"/>
    </source>
</evidence>
<proteinExistence type="predicted"/>
<evidence type="ECO:0000313" key="4">
    <source>
        <dbReference type="Proteomes" id="UP001144157"/>
    </source>
</evidence>
<accession>A0A9W6AKZ8</accession>
<dbReference type="SUPFAM" id="SSF51430">
    <property type="entry name" value="NAD(P)-linked oxidoreductase"/>
    <property type="match status" value="1"/>
</dbReference>
<reference evidence="3" key="1">
    <citation type="submission" date="2022-07" db="EMBL/GenBank/DDBJ databases">
        <title>Taxonomy of Aspergillus series Nigri: significant species reduction supported by multi-species coalescent approaches.</title>
        <authorList>
            <person name="Bian C."/>
            <person name="Kusuya Y."/>
            <person name="Sklenar F."/>
            <person name="D'hooge E."/>
            <person name="Yaguchi T."/>
            <person name="Takahashi H."/>
            <person name="Hubka V."/>
        </authorList>
    </citation>
    <scope>NUCLEOTIDE SEQUENCE</scope>
    <source>
        <strain evidence="3">IFM 56815</strain>
    </source>
</reference>
<organism evidence="3 4">
    <name type="scientific">Aspergillus tubingensis</name>
    <dbReference type="NCBI Taxonomy" id="5068"/>
    <lineage>
        <taxon>Eukaryota</taxon>
        <taxon>Fungi</taxon>
        <taxon>Dikarya</taxon>
        <taxon>Ascomycota</taxon>
        <taxon>Pezizomycotina</taxon>
        <taxon>Eurotiomycetes</taxon>
        <taxon>Eurotiomycetidae</taxon>
        <taxon>Eurotiales</taxon>
        <taxon>Aspergillaceae</taxon>
        <taxon>Aspergillus</taxon>
        <taxon>Aspergillus subgen. Circumdati</taxon>
    </lineage>
</organism>
<dbReference type="GO" id="GO:0005737">
    <property type="term" value="C:cytoplasm"/>
    <property type="evidence" value="ECO:0007669"/>
    <property type="project" value="TreeGrafter"/>
</dbReference>
<dbReference type="PANTHER" id="PTHR43625:SF78">
    <property type="entry name" value="PYRIDOXAL REDUCTASE-RELATED"/>
    <property type="match status" value="1"/>
</dbReference>
<evidence type="ECO:0000256" key="1">
    <source>
        <dbReference type="ARBA" id="ARBA00023002"/>
    </source>
</evidence>
<dbReference type="InterPro" id="IPR036812">
    <property type="entry name" value="NAD(P)_OxRdtase_dom_sf"/>
</dbReference>
<protein>
    <recommendedName>
        <fullName evidence="2">NADP-dependent oxidoreductase domain-containing protein</fullName>
    </recommendedName>
</protein>
<dbReference type="Proteomes" id="UP001144157">
    <property type="component" value="Unassembled WGS sequence"/>
</dbReference>
<dbReference type="AlphaFoldDB" id="A0A9W6AKZ8"/>
<dbReference type="EMBL" id="BRPE01000002">
    <property type="protein sequence ID" value="GLA81395.1"/>
    <property type="molecule type" value="Genomic_DNA"/>
</dbReference>
<dbReference type="Gene3D" id="3.20.20.100">
    <property type="entry name" value="NADP-dependent oxidoreductase domain"/>
    <property type="match status" value="2"/>
</dbReference>
<dbReference type="GO" id="GO:0016491">
    <property type="term" value="F:oxidoreductase activity"/>
    <property type="evidence" value="ECO:0007669"/>
    <property type="project" value="UniProtKB-KW"/>
</dbReference>